<proteinExistence type="predicted"/>
<dbReference type="InterPro" id="IPR042171">
    <property type="entry name" value="Acyl-CoA_hotdog"/>
</dbReference>
<dbReference type="Proteomes" id="UP000813444">
    <property type="component" value="Unassembled WGS sequence"/>
</dbReference>
<gene>
    <name evidence="3" type="ORF">B0I35DRAFT_410685</name>
</gene>
<evidence type="ECO:0000313" key="3">
    <source>
        <dbReference type="EMBL" id="KAH7313724.1"/>
    </source>
</evidence>
<reference evidence="3" key="1">
    <citation type="journal article" date="2021" name="Nat. Commun.">
        <title>Genetic determinants of endophytism in the Arabidopsis root mycobiome.</title>
        <authorList>
            <person name="Mesny F."/>
            <person name="Miyauchi S."/>
            <person name="Thiergart T."/>
            <person name="Pickel B."/>
            <person name="Atanasova L."/>
            <person name="Karlsson M."/>
            <person name="Huettel B."/>
            <person name="Barry K.W."/>
            <person name="Haridas S."/>
            <person name="Chen C."/>
            <person name="Bauer D."/>
            <person name="Andreopoulos W."/>
            <person name="Pangilinan J."/>
            <person name="LaButti K."/>
            <person name="Riley R."/>
            <person name="Lipzen A."/>
            <person name="Clum A."/>
            <person name="Drula E."/>
            <person name="Henrissat B."/>
            <person name="Kohler A."/>
            <person name="Grigoriev I.V."/>
            <person name="Martin F.M."/>
            <person name="Hacquard S."/>
        </authorList>
    </citation>
    <scope>NUCLEOTIDE SEQUENCE</scope>
    <source>
        <strain evidence="3">MPI-CAGE-CH-0235</strain>
    </source>
</reference>
<dbReference type="InterPro" id="IPR052389">
    <property type="entry name" value="Sec_Metab_Biosynth-Assoc"/>
</dbReference>
<evidence type="ECO:0000259" key="1">
    <source>
        <dbReference type="Pfam" id="PF13622"/>
    </source>
</evidence>
<feature type="domain" description="Acyl-CoA thioesterase-like N-terminal HotDog" evidence="1">
    <location>
        <begin position="27"/>
        <end position="116"/>
    </location>
</feature>
<keyword evidence="4" id="KW-1185">Reference proteome</keyword>
<dbReference type="Pfam" id="PF13622">
    <property type="entry name" value="4HBT_3"/>
    <property type="match status" value="1"/>
</dbReference>
<dbReference type="PANTHER" id="PTHR38110">
    <property type="entry name" value="CHROMOSOME 23, WHOLE GENOME SHOTGUN SEQUENCE"/>
    <property type="match status" value="1"/>
</dbReference>
<dbReference type="PANTHER" id="PTHR38110:SF1">
    <property type="entry name" value="THIOESTERASE DOMAIN-CONTAINING PROTEIN"/>
    <property type="match status" value="1"/>
</dbReference>
<dbReference type="Gene3D" id="2.40.160.210">
    <property type="entry name" value="Acyl-CoA thioesterase, double hotdog domain"/>
    <property type="match status" value="1"/>
</dbReference>
<dbReference type="AlphaFoldDB" id="A0A8K0SP05"/>
<comment type="caution">
    <text evidence="3">The sequence shown here is derived from an EMBL/GenBank/DDBJ whole genome shotgun (WGS) entry which is preliminary data.</text>
</comment>
<feature type="domain" description="Acyl-CoA thioesterase-like C-terminal" evidence="2">
    <location>
        <begin position="176"/>
        <end position="319"/>
    </location>
</feature>
<dbReference type="InterPro" id="IPR049449">
    <property type="entry name" value="TesB_ACOT8-like_N"/>
</dbReference>
<dbReference type="EMBL" id="JAGPNK010000009">
    <property type="protein sequence ID" value="KAH7313724.1"/>
    <property type="molecule type" value="Genomic_DNA"/>
</dbReference>
<dbReference type="InterPro" id="IPR029069">
    <property type="entry name" value="HotDog_dom_sf"/>
</dbReference>
<organism evidence="3 4">
    <name type="scientific">Stachybotrys elegans</name>
    <dbReference type="NCBI Taxonomy" id="80388"/>
    <lineage>
        <taxon>Eukaryota</taxon>
        <taxon>Fungi</taxon>
        <taxon>Dikarya</taxon>
        <taxon>Ascomycota</taxon>
        <taxon>Pezizomycotina</taxon>
        <taxon>Sordariomycetes</taxon>
        <taxon>Hypocreomycetidae</taxon>
        <taxon>Hypocreales</taxon>
        <taxon>Stachybotryaceae</taxon>
        <taxon>Stachybotrys</taxon>
    </lineage>
</organism>
<dbReference type="Pfam" id="PF20789">
    <property type="entry name" value="4HBT_3C"/>
    <property type="match status" value="1"/>
</dbReference>
<accession>A0A8K0SP05</accession>
<evidence type="ECO:0000259" key="2">
    <source>
        <dbReference type="Pfam" id="PF20789"/>
    </source>
</evidence>
<protein>
    <submittedName>
        <fullName evidence="3">Thioesterase-like superfamily-domain-containing protein</fullName>
    </submittedName>
</protein>
<evidence type="ECO:0000313" key="4">
    <source>
        <dbReference type="Proteomes" id="UP000813444"/>
    </source>
</evidence>
<sequence>MTSPRVPFSVATAVEQLDTHSYRVNLDDSYCIGSVPNGGYTASCVLAVASQHLSPRGQPDTLTAHIDYIARVSAAPAIVVVEDIKLGRQLSTLHLTLWQDGLLPHAPWVDRSASRRVVLAYATQTDLRTFTGLSFKTGYQASPAAVLPPRPDLEALKRDSQGDALWFEPKTPKTLAFARSLKNWHFYLLRDGPVVPGAVDIWVRTASGEPITQAVLPYLVDSFPYNIVTLLTAPEIRKRLQAPREGLKETLGDEARSKMWFPTVVMNLEVKKRLPEEGVEWMALRATSKLIQDGRLDLEIQALNANGDLVALGHQVALMLSLERNLAKRGTSGKSAL</sequence>
<dbReference type="SUPFAM" id="SSF54637">
    <property type="entry name" value="Thioesterase/thiol ester dehydrase-isomerase"/>
    <property type="match status" value="2"/>
</dbReference>
<name>A0A8K0SP05_9HYPO</name>
<dbReference type="InterPro" id="IPR049450">
    <property type="entry name" value="ACOT8-like_C"/>
</dbReference>
<dbReference type="OrthoDB" id="2532955at2759"/>